<dbReference type="PROSITE" id="PS50072">
    <property type="entry name" value="CSA_PPIASE_2"/>
    <property type="match status" value="1"/>
</dbReference>
<dbReference type="GO" id="GO:0009507">
    <property type="term" value="C:chloroplast"/>
    <property type="evidence" value="ECO:0007669"/>
    <property type="project" value="TreeGrafter"/>
</dbReference>
<name>A0A6U0N6T9_MICPS</name>
<evidence type="ECO:0000256" key="1">
    <source>
        <dbReference type="SAM" id="MobiDB-lite"/>
    </source>
</evidence>
<dbReference type="InterPro" id="IPR029000">
    <property type="entry name" value="Cyclophilin-like_dom_sf"/>
</dbReference>
<reference evidence="4" key="1">
    <citation type="submission" date="2021-01" db="EMBL/GenBank/DDBJ databases">
        <authorList>
            <person name="Corre E."/>
            <person name="Pelletier E."/>
            <person name="Niang G."/>
            <person name="Scheremetjew M."/>
            <person name="Finn R."/>
            <person name="Kale V."/>
            <person name="Holt S."/>
            <person name="Cochrane G."/>
            <person name="Meng A."/>
            <person name="Brown T."/>
            <person name="Cohen L."/>
        </authorList>
    </citation>
    <scope>NUCLEOTIDE SEQUENCE</scope>
    <source>
        <strain evidence="4">CCMP1723</strain>
    </source>
</reference>
<dbReference type="SUPFAM" id="SSF50891">
    <property type="entry name" value="Cyclophilin-like"/>
    <property type="match status" value="1"/>
</dbReference>
<dbReference type="Gene3D" id="2.40.100.10">
    <property type="entry name" value="Cyclophilin-like"/>
    <property type="match status" value="1"/>
</dbReference>
<protein>
    <recommendedName>
        <fullName evidence="2">PPIase cyclophilin-type domain-containing protein</fullName>
    </recommendedName>
</protein>
<organism evidence="4">
    <name type="scientific">Micromonas pusilla</name>
    <name type="common">Picoplanktonic green alga</name>
    <name type="synonym">Chromulina pusilla</name>
    <dbReference type="NCBI Taxonomy" id="38833"/>
    <lineage>
        <taxon>Eukaryota</taxon>
        <taxon>Viridiplantae</taxon>
        <taxon>Chlorophyta</taxon>
        <taxon>Mamiellophyceae</taxon>
        <taxon>Mamiellales</taxon>
        <taxon>Mamiellaceae</taxon>
        <taxon>Micromonas</taxon>
    </lineage>
</organism>
<dbReference type="AlphaFoldDB" id="A0A6U0N6T9"/>
<dbReference type="InterPro" id="IPR002130">
    <property type="entry name" value="Cyclophilin-type_PPIase_dom"/>
</dbReference>
<proteinExistence type="predicted"/>
<evidence type="ECO:0000313" key="3">
    <source>
        <dbReference type="EMBL" id="CAD8513927.1"/>
    </source>
</evidence>
<feature type="region of interest" description="Disordered" evidence="1">
    <location>
        <begin position="1"/>
        <end position="33"/>
    </location>
</feature>
<dbReference type="PANTHER" id="PTHR47724">
    <property type="entry name" value="PEPTIDYL-PROLYL CIS-TRANS ISOMERASE CYP26-2, CHLOROPLASTIC"/>
    <property type="match status" value="1"/>
</dbReference>
<dbReference type="GO" id="GO:0003755">
    <property type="term" value="F:peptidyl-prolyl cis-trans isomerase activity"/>
    <property type="evidence" value="ECO:0007669"/>
    <property type="project" value="InterPro"/>
</dbReference>
<accession>A0A6U0N6T9</accession>
<sequence>MALHSPAIRAARPTRASGPRFGASGPRPARPALTRAAVGPIRPVGEDDHRHGVDGGATRRVALVAALAAPILGSIPRPAPALASELEAKVTDEVFFDLAIDSEPAGRVVVGVFGDASPIAAARFKALAQGIQGLGYRRSEINAVEYEEENGADTPLFIADPGVKAFVIPGSSTPVEGLPGGASTDALLPELAKSAISHRRAGLVSLTVERGAPPPPPKERLVSMNGKFVTVKDPPPPGPNGTGFVVTVSGGNSDTPGETAAILDRTNVVIGTVLEGMDVVEAIAALPTVKDNSSSPFFAVAKSIGDKRATVAEQAFGKPFAKVTVARSGIVQDAPPAPDAE</sequence>
<evidence type="ECO:0000259" key="2">
    <source>
        <dbReference type="PROSITE" id="PS50072"/>
    </source>
</evidence>
<feature type="domain" description="PPIase cyclophilin-type" evidence="2">
    <location>
        <begin position="95"/>
        <end position="330"/>
    </location>
</feature>
<dbReference type="PANTHER" id="PTHR47724:SF1">
    <property type="entry name" value="PEPTIDYL-PROLYL CIS-TRANS ISOMERASE CYP26-2, CHLOROPLASTIC"/>
    <property type="match status" value="1"/>
</dbReference>
<dbReference type="InterPro" id="IPR044185">
    <property type="entry name" value="CYP26-2-like"/>
</dbReference>
<evidence type="ECO:0000313" key="4">
    <source>
        <dbReference type="EMBL" id="CAD8513929.1"/>
    </source>
</evidence>
<dbReference type="Pfam" id="PF00160">
    <property type="entry name" value="Pro_isomerase"/>
    <property type="match status" value="1"/>
</dbReference>
<gene>
    <name evidence="3" type="ORF">MCOM1403_LOCUS1352</name>
    <name evidence="4" type="ORF">MCOM1403_LOCUS1354</name>
</gene>
<dbReference type="EMBL" id="HBEQ01001692">
    <property type="protein sequence ID" value="CAD8513927.1"/>
    <property type="molecule type" value="Transcribed_RNA"/>
</dbReference>
<dbReference type="EMBL" id="HBEQ01001694">
    <property type="protein sequence ID" value="CAD8513929.1"/>
    <property type="molecule type" value="Transcribed_RNA"/>
</dbReference>